<dbReference type="EMBL" id="BSOA01000014">
    <property type="protein sequence ID" value="GLQ88045.1"/>
    <property type="molecule type" value="Genomic_DNA"/>
</dbReference>
<evidence type="ECO:0008006" key="11">
    <source>
        <dbReference type="Google" id="ProtNLM"/>
    </source>
</evidence>
<comment type="subcellular location">
    <subcellularLocation>
        <location evidence="1">Cell outer membrane</location>
        <topology evidence="1">Multi-pass membrane protein</topology>
    </subcellularLocation>
</comment>
<evidence type="ECO:0000256" key="6">
    <source>
        <dbReference type="ARBA" id="ARBA00023136"/>
    </source>
</evidence>
<evidence type="ECO:0000256" key="8">
    <source>
        <dbReference type="SAM" id="SignalP"/>
    </source>
</evidence>
<feature type="signal peptide" evidence="8">
    <location>
        <begin position="1"/>
        <end position="32"/>
    </location>
</feature>
<gene>
    <name evidence="9" type="ORF">GCM10007898_16140</name>
</gene>
<keyword evidence="3" id="KW-1134">Transmembrane beta strand</keyword>
<dbReference type="InterPro" id="IPR005017">
    <property type="entry name" value="OMPP1/FadL/TodX"/>
</dbReference>
<comment type="similarity">
    <text evidence="2">Belongs to the OmpP1/FadL family.</text>
</comment>
<protein>
    <recommendedName>
        <fullName evidence="11">Long-chain fatty acid transport protein</fullName>
    </recommendedName>
</protein>
<comment type="caution">
    <text evidence="9">The sequence shown here is derived from an EMBL/GenBank/DDBJ whole genome shotgun (WGS) entry which is preliminary data.</text>
</comment>
<evidence type="ECO:0000313" key="10">
    <source>
        <dbReference type="Proteomes" id="UP001156627"/>
    </source>
</evidence>
<evidence type="ECO:0000256" key="5">
    <source>
        <dbReference type="ARBA" id="ARBA00022729"/>
    </source>
</evidence>
<organism evidence="9 10">
    <name type="scientific">Dyella flagellata</name>
    <dbReference type="NCBI Taxonomy" id="1867833"/>
    <lineage>
        <taxon>Bacteria</taxon>
        <taxon>Pseudomonadati</taxon>
        <taxon>Pseudomonadota</taxon>
        <taxon>Gammaproteobacteria</taxon>
        <taxon>Lysobacterales</taxon>
        <taxon>Rhodanobacteraceae</taxon>
        <taxon>Dyella</taxon>
    </lineage>
</organism>
<keyword evidence="4" id="KW-0812">Transmembrane</keyword>
<accession>A0ABQ5X8R1</accession>
<evidence type="ECO:0000313" key="9">
    <source>
        <dbReference type="EMBL" id="GLQ88045.1"/>
    </source>
</evidence>
<dbReference type="PANTHER" id="PTHR35093:SF3">
    <property type="entry name" value="LONG-CHAIN FATTY ACID TRANSPORT PROTEIN"/>
    <property type="match status" value="1"/>
</dbReference>
<dbReference type="Gene3D" id="2.40.160.60">
    <property type="entry name" value="Outer membrane protein transport protein (OMPP1/FadL/TodX)"/>
    <property type="match status" value="1"/>
</dbReference>
<evidence type="ECO:0000256" key="4">
    <source>
        <dbReference type="ARBA" id="ARBA00022692"/>
    </source>
</evidence>
<dbReference type="PANTHER" id="PTHR35093">
    <property type="entry name" value="OUTER MEMBRANE PROTEIN NMB0088-RELATED"/>
    <property type="match status" value="1"/>
</dbReference>
<feature type="chain" id="PRO_5047126606" description="Long-chain fatty acid transport protein" evidence="8">
    <location>
        <begin position="33"/>
        <end position="506"/>
    </location>
</feature>
<evidence type="ECO:0000256" key="3">
    <source>
        <dbReference type="ARBA" id="ARBA00022452"/>
    </source>
</evidence>
<keyword evidence="5 8" id="KW-0732">Signal</keyword>
<reference evidence="10" key="1">
    <citation type="journal article" date="2019" name="Int. J. Syst. Evol. Microbiol.">
        <title>The Global Catalogue of Microorganisms (GCM) 10K type strain sequencing project: providing services to taxonomists for standard genome sequencing and annotation.</title>
        <authorList>
            <consortium name="The Broad Institute Genomics Platform"/>
            <consortium name="The Broad Institute Genome Sequencing Center for Infectious Disease"/>
            <person name="Wu L."/>
            <person name="Ma J."/>
        </authorList>
    </citation>
    <scope>NUCLEOTIDE SEQUENCE [LARGE SCALE GENOMIC DNA]</scope>
    <source>
        <strain evidence="10">NBRC 111981</strain>
    </source>
</reference>
<dbReference type="SUPFAM" id="SSF56935">
    <property type="entry name" value="Porins"/>
    <property type="match status" value="1"/>
</dbReference>
<evidence type="ECO:0000256" key="1">
    <source>
        <dbReference type="ARBA" id="ARBA00004571"/>
    </source>
</evidence>
<dbReference type="Proteomes" id="UP001156627">
    <property type="component" value="Unassembled WGS sequence"/>
</dbReference>
<evidence type="ECO:0000256" key="7">
    <source>
        <dbReference type="ARBA" id="ARBA00023237"/>
    </source>
</evidence>
<name>A0ABQ5X8R1_9GAMM</name>
<dbReference type="Pfam" id="PF03349">
    <property type="entry name" value="Toluene_X"/>
    <property type="match status" value="1"/>
</dbReference>
<proteinExistence type="inferred from homology"/>
<keyword evidence="7" id="KW-0998">Cell outer membrane</keyword>
<keyword evidence="10" id="KW-1185">Reference proteome</keyword>
<keyword evidence="6" id="KW-0472">Membrane</keyword>
<evidence type="ECO:0000256" key="2">
    <source>
        <dbReference type="ARBA" id="ARBA00008163"/>
    </source>
</evidence>
<sequence length="506" mass="54139">MHTVKNKDIYPIFRSLQTMALTLALFVGLAAAQQTQAAAFQLPVTNAAGYGRAFAGGSLWRNDPSAAYNNPAAMAWFTGPIAQGSWIGIDVHAQFDGINTGSDIEPPGLPPCLGAPCPAASNPNARDGVISDGSAFYVQPISERFAIGFGMEAPYGLRTKYSGDWVGRDFGIMTSLKSMGLSLAASFKLSDSFALGVGVTGQRTRAQLNNGLNLGATEALQGGAYNTPGTIGQINVRVHDWSLGYFLGGEWKPTEIDLLGISYHSRVGNQLKGRYDMYFPNDGKSVTTYSQGPSFPSSTTINGKGAVLAIPQLNATFGSGGPLHELFPNYVNLPPLNPDGGPATASLDLPAFVTIDYLHQFSKRFSLGTSAQWTNWSKFRKLTLVSDGIQMLSLPMSCRNAWTLSLGGDYRLNEQWTLRGGLAWDQTPTTTATRDPRVPDNNRRILSIGMGYQPTARLTLDAAYSHQFLSDSAIHNTAPIALGGDRLDGSFDNSGNVIALTATYAL</sequence>